<dbReference type="PANTHER" id="PTHR37841:SF1">
    <property type="entry name" value="DUF3298 DOMAIN-CONTAINING PROTEIN"/>
    <property type="match status" value="1"/>
</dbReference>
<protein>
    <submittedName>
        <fullName evidence="1">WG repeat-containing protein</fullName>
    </submittedName>
</protein>
<dbReference type="InterPro" id="IPR032774">
    <property type="entry name" value="WG_beta_rep"/>
</dbReference>
<sequence>MAHVSIPDSDKQLILDRSWKVMHVFLKKYASDFYFTDGLAVAYAPKGGKLGFVNTSGELATPYLYTHARGFSEGLALVQNSKGKYGYINAAGKTVILFNK</sequence>
<dbReference type="EMBL" id="JAAKGU010000002">
    <property type="protein sequence ID" value="NGM82149.1"/>
    <property type="molecule type" value="Genomic_DNA"/>
</dbReference>
<organism evidence="1 2">
    <name type="scientific">Paenibacillus apii</name>
    <dbReference type="NCBI Taxonomy" id="1850370"/>
    <lineage>
        <taxon>Bacteria</taxon>
        <taxon>Bacillati</taxon>
        <taxon>Bacillota</taxon>
        <taxon>Bacilli</taxon>
        <taxon>Bacillales</taxon>
        <taxon>Paenibacillaceae</taxon>
        <taxon>Paenibacillus</taxon>
    </lineage>
</organism>
<dbReference type="Pfam" id="PF14903">
    <property type="entry name" value="WG_beta_rep"/>
    <property type="match status" value="1"/>
</dbReference>
<accession>A0A6M1PFE3</accession>
<evidence type="ECO:0000313" key="2">
    <source>
        <dbReference type="Proteomes" id="UP000480151"/>
    </source>
</evidence>
<proteinExistence type="predicted"/>
<comment type="caution">
    <text evidence="1">The sequence shown here is derived from an EMBL/GenBank/DDBJ whole genome shotgun (WGS) entry which is preliminary data.</text>
</comment>
<evidence type="ECO:0000313" key="1">
    <source>
        <dbReference type="EMBL" id="NGM82149.1"/>
    </source>
</evidence>
<gene>
    <name evidence="1" type="ORF">G5B47_06960</name>
</gene>
<reference evidence="1 2" key="1">
    <citation type="submission" date="2020-02" db="EMBL/GenBank/DDBJ databases">
        <authorList>
            <person name="Gao J."/>
            <person name="Sun J."/>
        </authorList>
    </citation>
    <scope>NUCLEOTIDE SEQUENCE [LARGE SCALE GENOMIC DNA]</scope>
    <source>
        <strain evidence="1 2">7124</strain>
    </source>
</reference>
<dbReference type="AlphaFoldDB" id="A0A6M1PFE3"/>
<dbReference type="Proteomes" id="UP000480151">
    <property type="component" value="Unassembled WGS sequence"/>
</dbReference>
<dbReference type="PANTHER" id="PTHR37841">
    <property type="entry name" value="GLR2918 PROTEIN"/>
    <property type="match status" value="1"/>
</dbReference>
<keyword evidence="2" id="KW-1185">Reference proteome</keyword>
<name>A0A6M1PFE3_9BACL</name>